<accession>A0A1S9ZI47</accession>
<evidence type="ECO:0000313" key="2">
    <source>
        <dbReference type="Proteomes" id="UP000190322"/>
    </source>
</evidence>
<evidence type="ECO:0000313" key="1">
    <source>
        <dbReference type="EMBL" id="OOR83189.1"/>
    </source>
</evidence>
<gene>
    <name evidence="1" type="ORF">B0180_06340</name>
</gene>
<sequence length="129" mass="15072">MSQIKIYAHKALIEQKRQLVSDAIHRALVDALAYPAQKRFQRFIALDAQDFIYPDDRSDDYIIIEVSMFVGRSVAAKKRFIQLIFEYLSKECQICPQDVEITIFETPKENWGIRGKPADELFLNYQVEV</sequence>
<dbReference type="InterPro" id="IPR014347">
    <property type="entry name" value="Tautomerase/MIF_sf"/>
</dbReference>
<dbReference type="RefSeq" id="WP_078256168.1">
    <property type="nucleotide sequence ID" value="NZ_MUXT01000008.1"/>
</dbReference>
<proteinExistence type="predicted"/>
<dbReference type="AlphaFoldDB" id="A0A1S9ZI47"/>
<dbReference type="SUPFAM" id="SSF55331">
    <property type="entry name" value="Tautomerase/MIF"/>
    <property type="match status" value="1"/>
</dbReference>
<protein>
    <submittedName>
        <fullName evidence="1">Tautomerase family protein</fullName>
    </submittedName>
</protein>
<dbReference type="EMBL" id="MUXT01000008">
    <property type="protein sequence ID" value="OOR83189.1"/>
    <property type="molecule type" value="Genomic_DNA"/>
</dbReference>
<comment type="caution">
    <text evidence="1">The sequence shown here is derived from an EMBL/GenBank/DDBJ whole genome shotgun (WGS) entry which is preliminary data.</text>
</comment>
<dbReference type="PANTHER" id="PTHR38460">
    <property type="entry name" value="TAUTOMERASE YOLI-RELATED"/>
    <property type="match status" value="1"/>
</dbReference>
<reference evidence="1 2" key="1">
    <citation type="submission" date="2017-02" db="EMBL/GenBank/DDBJ databases">
        <title>Draft genome sequence of Moraxella canis CCUG 8415A type strain.</title>
        <authorList>
            <person name="Engstrom-Jakobsson H."/>
            <person name="Salva-Serra F."/>
            <person name="Thorell K."/>
            <person name="Gonzales-Siles L."/>
            <person name="Karlsson R."/>
            <person name="Boulund F."/>
            <person name="Engstrand L."/>
            <person name="Moore E."/>
        </authorList>
    </citation>
    <scope>NUCLEOTIDE SEQUENCE [LARGE SCALE GENOMIC DNA]</scope>
    <source>
        <strain evidence="1 2">CCUG 8415A</strain>
    </source>
</reference>
<dbReference type="InterPro" id="IPR037479">
    <property type="entry name" value="Tauto_MSAD"/>
</dbReference>
<dbReference type="Proteomes" id="UP000190322">
    <property type="component" value="Unassembled WGS sequence"/>
</dbReference>
<dbReference type="Pfam" id="PF14552">
    <property type="entry name" value="Tautomerase_2"/>
    <property type="match status" value="1"/>
</dbReference>
<name>A0A1S9ZI47_9GAMM</name>
<dbReference type="Gene3D" id="3.30.429.10">
    <property type="entry name" value="Macrophage Migration Inhibitory Factor"/>
    <property type="match status" value="1"/>
</dbReference>
<organism evidence="1 2">
    <name type="scientific">Moraxella canis</name>
    <dbReference type="NCBI Taxonomy" id="90239"/>
    <lineage>
        <taxon>Bacteria</taxon>
        <taxon>Pseudomonadati</taxon>
        <taxon>Pseudomonadota</taxon>
        <taxon>Gammaproteobacteria</taxon>
        <taxon>Moraxellales</taxon>
        <taxon>Moraxellaceae</taxon>
        <taxon>Moraxella</taxon>
    </lineage>
</organism>
<dbReference type="PANTHER" id="PTHR38460:SF1">
    <property type="entry name" value="TAUTOMERASE YOLI-RELATED"/>
    <property type="match status" value="1"/>
</dbReference>